<keyword evidence="2" id="KW-1185">Reference proteome</keyword>
<organism evidence="1 2">
    <name type="scientific">Marinomonas balearica</name>
    <dbReference type="NCBI Taxonomy" id="491947"/>
    <lineage>
        <taxon>Bacteria</taxon>
        <taxon>Pseudomonadati</taxon>
        <taxon>Pseudomonadota</taxon>
        <taxon>Gammaproteobacteria</taxon>
        <taxon>Oceanospirillales</taxon>
        <taxon>Oceanospirillaceae</taxon>
        <taxon>Marinomonas</taxon>
    </lineage>
</organism>
<evidence type="ECO:0000313" key="1">
    <source>
        <dbReference type="EMBL" id="TDO99824.1"/>
    </source>
</evidence>
<evidence type="ECO:0000313" key="2">
    <source>
        <dbReference type="Proteomes" id="UP000294656"/>
    </source>
</evidence>
<comment type="caution">
    <text evidence="1">The sequence shown here is derived from an EMBL/GenBank/DDBJ whole genome shotgun (WGS) entry which is preliminary data.</text>
</comment>
<gene>
    <name evidence="1" type="ORF">DFP79_0833</name>
</gene>
<dbReference type="AlphaFoldDB" id="A0A4R6ME25"/>
<reference evidence="1 2" key="1">
    <citation type="submission" date="2019-03" db="EMBL/GenBank/DDBJ databases">
        <title>Genomic Encyclopedia of Type Strains, Phase III (KMG-III): the genomes of soil and plant-associated and newly described type strains.</title>
        <authorList>
            <person name="Whitman W."/>
        </authorList>
    </citation>
    <scope>NUCLEOTIDE SEQUENCE [LARGE SCALE GENOMIC DNA]</scope>
    <source>
        <strain evidence="1 2">CECT 7378</strain>
    </source>
</reference>
<dbReference type="EMBL" id="SNXC01000009">
    <property type="protein sequence ID" value="TDO99824.1"/>
    <property type="molecule type" value="Genomic_DNA"/>
</dbReference>
<proteinExistence type="predicted"/>
<dbReference type="RefSeq" id="WP_133502651.1">
    <property type="nucleotide sequence ID" value="NZ_SNXC01000009.1"/>
</dbReference>
<dbReference type="OrthoDB" id="6336201at2"/>
<sequence>MKNIIFILSTIISPLAFSDVPNIFISGSPAKAAEVNQNFNALDSKITSANSRISALEDASEQADECESEDYWSANIQKISYEPKSSTIGLQLNYYSTNYRVVEVPFKEFGTGDLYKVRFPAEERSSDSIYAYLSTRHVSDFSECSSFNISSFPVSDNSLFVNRTFSIVNNGTTKSQSNLSASYSLGVKIGETYLSLSFNVSKTETDPVVSPGDYDFTDDFNTNNMTTDQALIDALDNLVDYVQITKVQ</sequence>
<accession>A0A4R6ME25</accession>
<name>A0A4R6ME25_9GAMM</name>
<dbReference type="Proteomes" id="UP000294656">
    <property type="component" value="Unassembled WGS sequence"/>
</dbReference>
<protein>
    <submittedName>
        <fullName evidence="1">Uncharacterized protein</fullName>
    </submittedName>
</protein>